<keyword evidence="1" id="KW-0472">Membrane</keyword>
<organism evidence="2 3">
    <name type="scientific">Lutimonas vermicola</name>
    <dbReference type="NCBI Taxonomy" id="414288"/>
    <lineage>
        <taxon>Bacteria</taxon>
        <taxon>Pseudomonadati</taxon>
        <taxon>Bacteroidota</taxon>
        <taxon>Flavobacteriia</taxon>
        <taxon>Flavobacteriales</taxon>
        <taxon>Flavobacteriaceae</taxon>
        <taxon>Lutimonas</taxon>
    </lineage>
</organism>
<evidence type="ECO:0000313" key="2">
    <source>
        <dbReference type="EMBL" id="MEL4454654.1"/>
    </source>
</evidence>
<reference evidence="2 3" key="1">
    <citation type="submission" date="2024-04" db="EMBL/GenBank/DDBJ databases">
        <title>whole genome sequencing of Lutimonas vermicola strain IMCC1616.</title>
        <authorList>
            <person name="Bae S.S."/>
        </authorList>
    </citation>
    <scope>NUCLEOTIDE SEQUENCE [LARGE SCALE GENOMIC DNA]</scope>
    <source>
        <strain evidence="2 3">IMCC1616</strain>
    </source>
</reference>
<name>A0ABU9KWU3_9FLAO</name>
<keyword evidence="3" id="KW-1185">Reference proteome</keyword>
<evidence type="ECO:0000313" key="3">
    <source>
        <dbReference type="Proteomes" id="UP001474120"/>
    </source>
</evidence>
<gene>
    <name evidence="2" type="ORF">AABB81_02010</name>
</gene>
<keyword evidence="1" id="KW-0812">Transmembrane</keyword>
<dbReference type="RefSeq" id="WP_342158244.1">
    <property type="nucleotide sequence ID" value="NZ_JBCDNA010000001.1"/>
</dbReference>
<dbReference type="Proteomes" id="UP001474120">
    <property type="component" value="Unassembled WGS sequence"/>
</dbReference>
<protein>
    <submittedName>
        <fullName evidence="2">Uncharacterized protein</fullName>
    </submittedName>
</protein>
<evidence type="ECO:0000256" key="1">
    <source>
        <dbReference type="SAM" id="Phobius"/>
    </source>
</evidence>
<comment type="caution">
    <text evidence="2">The sequence shown here is derived from an EMBL/GenBank/DDBJ whole genome shotgun (WGS) entry which is preliminary data.</text>
</comment>
<proteinExistence type="predicted"/>
<dbReference type="EMBL" id="JBCDNA010000001">
    <property type="protein sequence ID" value="MEL4454654.1"/>
    <property type="molecule type" value="Genomic_DNA"/>
</dbReference>
<sequence length="182" mass="21086">MSKIKTSGTGFTVPKGYLETLEDRLGITFQDLENSNLKDLDKEMKIQKIPDTTALDKIGRKHGLIVPKGYFDQLESKLTKTKYPRIIPLNNRNYRVFYLSIAASILLFFGIQYMNTDKNTDNQLLLQDQEIANWIEADLIYFNSNEIAEAFSDIELENPLYTDEEVFDYLNDIDIENIIIEN</sequence>
<keyword evidence="1" id="KW-1133">Transmembrane helix</keyword>
<feature type="transmembrane region" description="Helical" evidence="1">
    <location>
        <begin position="96"/>
        <end position="114"/>
    </location>
</feature>
<accession>A0ABU9KWU3</accession>